<dbReference type="GO" id="GO:0003677">
    <property type="term" value="F:DNA binding"/>
    <property type="evidence" value="ECO:0007669"/>
    <property type="project" value="InterPro"/>
</dbReference>
<gene>
    <name evidence="3" type="primary">tnpR</name>
    <name evidence="3" type="ORF">ERS852502_01146</name>
</gene>
<sequence length="472" mass="54988">MARSITVIPVKQISTAESGTAQSVQKLKMAAYCRVSTDQEEQLLSYENQVNYYTNYISENPLYEYAGTYADEGISGINTKKRDEFNRMIADSRAGKIDMIITKFISRFARNTLDCLNYVRELKDLGIGIIFEKENINTLDAKGEVLLTILSSLAQDESRSISENCTWGIRRRFETGKQKMSTKRFLGYDTDETGKLVINRTQEPIVVRLYQEFMDGKTTDYIKRIFEREGVKNWDGGTKWQSTTLMSMLENEKYKVDALLQKSYTVDFLTKKRTQNKGEIQMFYVEDDYDAIISKRIWECVQLEIKRRKKYLEEHGTNSYSHLPESNPFASKIICGDCNKVFARKGWRSSTRVDRKVWQCSERYKVKGVMGCASRHVEEKTLIKAYLMAWNALVENREDFMEQWTEQLQSENLLESYRAEKFIEYIDGAKPLTEMDTDFMLKTLDHIKVFEDGTLLMVFLDGTEIECKNEEE</sequence>
<protein>
    <submittedName>
        <fullName evidence="3">Transposon Tn3 resolvase</fullName>
    </submittedName>
</protein>
<dbReference type="CDD" id="cd00338">
    <property type="entry name" value="Ser_Recombinase"/>
    <property type="match status" value="1"/>
</dbReference>
<dbReference type="AlphaFoldDB" id="A0A174ZHW0"/>
<dbReference type="SUPFAM" id="SSF53041">
    <property type="entry name" value="Resolvase-like"/>
    <property type="match status" value="1"/>
</dbReference>
<dbReference type="Gene3D" id="3.40.50.1390">
    <property type="entry name" value="Resolvase, N-terminal catalytic domain"/>
    <property type="match status" value="1"/>
</dbReference>
<feature type="domain" description="Recombinase" evidence="2">
    <location>
        <begin position="185"/>
        <end position="311"/>
    </location>
</feature>
<dbReference type="PANTHER" id="PTHR30461:SF23">
    <property type="entry name" value="DNA RECOMBINASE-RELATED"/>
    <property type="match status" value="1"/>
</dbReference>
<evidence type="ECO:0000313" key="4">
    <source>
        <dbReference type="Proteomes" id="UP000078383"/>
    </source>
</evidence>
<evidence type="ECO:0000259" key="1">
    <source>
        <dbReference type="PROSITE" id="PS51736"/>
    </source>
</evidence>
<dbReference type="InterPro" id="IPR050639">
    <property type="entry name" value="SSR_resolvase"/>
</dbReference>
<dbReference type="PROSITE" id="PS51737">
    <property type="entry name" value="RECOMBINASE_DNA_BIND"/>
    <property type="match status" value="1"/>
</dbReference>
<dbReference type="InterPro" id="IPR025827">
    <property type="entry name" value="Zn_ribbon_recom_dom"/>
</dbReference>
<dbReference type="InterPro" id="IPR036162">
    <property type="entry name" value="Resolvase-like_N_sf"/>
</dbReference>
<evidence type="ECO:0000259" key="2">
    <source>
        <dbReference type="PROSITE" id="PS51737"/>
    </source>
</evidence>
<dbReference type="Pfam" id="PF07508">
    <property type="entry name" value="Recombinase"/>
    <property type="match status" value="1"/>
</dbReference>
<feature type="domain" description="Resolvase/invertase-type recombinase catalytic" evidence="1">
    <location>
        <begin position="28"/>
        <end position="176"/>
    </location>
</feature>
<dbReference type="PANTHER" id="PTHR30461">
    <property type="entry name" value="DNA-INVERTASE FROM LAMBDOID PROPHAGE"/>
    <property type="match status" value="1"/>
</dbReference>
<name>A0A174ZHW0_9FIRM</name>
<dbReference type="Pfam" id="PF00239">
    <property type="entry name" value="Resolvase"/>
    <property type="match status" value="1"/>
</dbReference>
<accession>A0A174ZHW0</accession>
<dbReference type="InterPro" id="IPR011109">
    <property type="entry name" value="DNA_bind_recombinase_dom"/>
</dbReference>
<evidence type="ECO:0000313" key="3">
    <source>
        <dbReference type="EMBL" id="CUQ85437.1"/>
    </source>
</evidence>
<reference evidence="3 4" key="1">
    <citation type="submission" date="2015-09" db="EMBL/GenBank/DDBJ databases">
        <authorList>
            <consortium name="Pathogen Informatics"/>
        </authorList>
    </citation>
    <scope>NUCLEOTIDE SEQUENCE [LARGE SCALE GENOMIC DNA]</scope>
    <source>
        <strain evidence="3 4">2789STDY5834889</strain>
    </source>
</reference>
<dbReference type="SMART" id="SM00857">
    <property type="entry name" value="Resolvase"/>
    <property type="match status" value="1"/>
</dbReference>
<dbReference type="Proteomes" id="UP000078383">
    <property type="component" value="Unassembled WGS sequence"/>
</dbReference>
<dbReference type="GO" id="GO:0000150">
    <property type="term" value="F:DNA strand exchange activity"/>
    <property type="evidence" value="ECO:0007669"/>
    <property type="project" value="InterPro"/>
</dbReference>
<dbReference type="PROSITE" id="PS51736">
    <property type="entry name" value="RECOMBINASES_3"/>
    <property type="match status" value="1"/>
</dbReference>
<dbReference type="EMBL" id="CZBX01000004">
    <property type="protein sequence ID" value="CUQ85437.1"/>
    <property type="molecule type" value="Genomic_DNA"/>
</dbReference>
<dbReference type="InterPro" id="IPR038109">
    <property type="entry name" value="DNA_bind_recomb_sf"/>
</dbReference>
<proteinExistence type="predicted"/>
<organism evidence="3 4">
    <name type="scientific">[Ruminococcus] torques</name>
    <dbReference type="NCBI Taxonomy" id="33039"/>
    <lineage>
        <taxon>Bacteria</taxon>
        <taxon>Bacillati</taxon>
        <taxon>Bacillota</taxon>
        <taxon>Clostridia</taxon>
        <taxon>Lachnospirales</taxon>
        <taxon>Lachnospiraceae</taxon>
        <taxon>Mediterraneibacter</taxon>
    </lineage>
</organism>
<dbReference type="Pfam" id="PF13408">
    <property type="entry name" value="Zn_ribbon_recom"/>
    <property type="match status" value="1"/>
</dbReference>
<dbReference type="Gene3D" id="3.90.1750.20">
    <property type="entry name" value="Putative Large Serine Recombinase, Chain B, Domain 2"/>
    <property type="match status" value="1"/>
</dbReference>
<dbReference type="InterPro" id="IPR006119">
    <property type="entry name" value="Resolv_N"/>
</dbReference>